<dbReference type="OrthoDB" id="9097160at2"/>
<dbReference type="AlphaFoldDB" id="A0A2Z2NRT0"/>
<keyword evidence="3" id="KW-1185">Reference proteome</keyword>
<keyword evidence="1" id="KW-0812">Transmembrane</keyword>
<evidence type="ECO:0000313" key="3">
    <source>
        <dbReference type="Proteomes" id="UP000250079"/>
    </source>
</evidence>
<dbReference type="PANTHER" id="PTHR34821">
    <property type="entry name" value="INNER MEMBRANE PROTEIN YDCZ"/>
    <property type="match status" value="1"/>
</dbReference>
<dbReference type="GO" id="GO:0005886">
    <property type="term" value="C:plasma membrane"/>
    <property type="evidence" value="ECO:0007669"/>
    <property type="project" value="TreeGrafter"/>
</dbReference>
<feature type="transmembrane region" description="Helical" evidence="1">
    <location>
        <begin position="67"/>
        <end position="89"/>
    </location>
</feature>
<dbReference type="EMBL" id="CP018632">
    <property type="protein sequence ID" value="ASJ71450.1"/>
    <property type="molecule type" value="Genomic_DNA"/>
</dbReference>
<evidence type="ECO:0008006" key="4">
    <source>
        <dbReference type="Google" id="ProtNLM"/>
    </source>
</evidence>
<dbReference type="Proteomes" id="UP000250079">
    <property type="component" value="Chromosome"/>
</dbReference>
<keyword evidence="1" id="KW-0472">Membrane</keyword>
<dbReference type="KEGG" id="gai:IMCC3135_06715"/>
<dbReference type="InterPro" id="IPR006750">
    <property type="entry name" value="YdcZ"/>
</dbReference>
<keyword evidence="1" id="KW-1133">Transmembrane helix</keyword>
<dbReference type="PANTHER" id="PTHR34821:SF2">
    <property type="entry name" value="INNER MEMBRANE PROTEIN YDCZ"/>
    <property type="match status" value="1"/>
</dbReference>
<organism evidence="2 3">
    <name type="scientific">Granulosicoccus antarcticus IMCC3135</name>
    <dbReference type="NCBI Taxonomy" id="1192854"/>
    <lineage>
        <taxon>Bacteria</taxon>
        <taxon>Pseudomonadati</taxon>
        <taxon>Pseudomonadota</taxon>
        <taxon>Gammaproteobacteria</taxon>
        <taxon>Chromatiales</taxon>
        <taxon>Granulosicoccaceae</taxon>
        <taxon>Granulosicoccus</taxon>
    </lineage>
</organism>
<feature type="transmembrane region" description="Helical" evidence="1">
    <location>
        <begin position="33"/>
        <end position="55"/>
    </location>
</feature>
<evidence type="ECO:0000313" key="2">
    <source>
        <dbReference type="EMBL" id="ASJ71450.1"/>
    </source>
</evidence>
<sequence>MPWLAIGLTITLGVVFAQQPIINAAVSRVVGSPVAAAICSVFITLCCLLVMLPFTSGTLRPTVLATLPWWTVLGGFIGIGIVAGAAALAPMTGAALFFICLVGGQLMGAAMADHFGAFGLPVKELSMTRVAGLLLVLLGALLASRG</sequence>
<gene>
    <name evidence="2" type="ORF">IMCC3135_06715</name>
</gene>
<protein>
    <recommendedName>
        <fullName evidence="4">Inner membrane protein YdcZ</fullName>
    </recommendedName>
</protein>
<reference evidence="2 3" key="1">
    <citation type="submission" date="2016-12" db="EMBL/GenBank/DDBJ databases">
        <authorList>
            <person name="Song W.-J."/>
            <person name="Kurnit D.M."/>
        </authorList>
    </citation>
    <scope>NUCLEOTIDE SEQUENCE [LARGE SCALE GENOMIC DNA]</scope>
    <source>
        <strain evidence="2 3">IMCC3135</strain>
    </source>
</reference>
<feature type="transmembrane region" description="Helical" evidence="1">
    <location>
        <begin position="95"/>
        <end position="115"/>
    </location>
</feature>
<dbReference type="RefSeq" id="WP_088916889.1">
    <property type="nucleotide sequence ID" value="NZ_CP018632.1"/>
</dbReference>
<accession>A0A2Z2NRT0</accession>
<dbReference type="Pfam" id="PF04657">
    <property type="entry name" value="DMT_YdcZ"/>
    <property type="match status" value="1"/>
</dbReference>
<feature type="transmembrane region" description="Helical" evidence="1">
    <location>
        <begin position="127"/>
        <end position="144"/>
    </location>
</feature>
<name>A0A2Z2NRT0_9GAMM</name>
<proteinExistence type="predicted"/>
<evidence type="ECO:0000256" key="1">
    <source>
        <dbReference type="SAM" id="Phobius"/>
    </source>
</evidence>